<evidence type="ECO:0000313" key="2">
    <source>
        <dbReference type="EMBL" id="BBM84686.1"/>
    </source>
</evidence>
<accession>A0A5S9INI4</accession>
<dbReference type="Pfam" id="PF12965">
    <property type="entry name" value="DUF3854"/>
    <property type="match status" value="1"/>
</dbReference>
<evidence type="ECO:0000259" key="1">
    <source>
        <dbReference type="Pfam" id="PF12965"/>
    </source>
</evidence>
<sequence length="282" mass="32805">MENINAVALQDLQRSALNEDTIRGMGCYSLPPGKDRVEWLKNNLGYAKRKKSCLSQVCSDILAFPYPCDDYTRVRLYPAIDDAKYLCAKGSSTHLYYLKSDEKKLRKNHIPIIFNEGEKKTACVSQFAGQQYLSLGSSGITQWKNCPEWKQITLKGREVYIAFDRPEIRKPDLEKQLLSLWLWLWKRRAIPKIISWDPEYEKIDDWLCAINTSKDKSCIDAIKESISSAQTNVFDEIKDIDEDYFAETPPKVAHTFWRRMFCDIFYRPELLSQSTCYFSCVP</sequence>
<name>A0A5S9INI4_UABAM</name>
<dbReference type="Proteomes" id="UP000326354">
    <property type="component" value="Chromosome"/>
</dbReference>
<dbReference type="AlphaFoldDB" id="A0A5S9INI4"/>
<organism evidence="2 3">
    <name type="scientific">Uabimicrobium amorphum</name>
    <dbReference type="NCBI Taxonomy" id="2596890"/>
    <lineage>
        <taxon>Bacteria</taxon>
        <taxon>Pseudomonadati</taxon>
        <taxon>Planctomycetota</taxon>
        <taxon>Candidatus Uabimicrobiia</taxon>
        <taxon>Candidatus Uabimicrobiales</taxon>
        <taxon>Candidatus Uabimicrobiaceae</taxon>
        <taxon>Candidatus Uabimicrobium</taxon>
    </lineage>
</organism>
<dbReference type="EMBL" id="AP019860">
    <property type="protein sequence ID" value="BBM84686.1"/>
    <property type="molecule type" value="Genomic_DNA"/>
</dbReference>
<gene>
    <name evidence="2" type="ORF">UABAM_03047</name>
</gene>
<protein>
    <recommendedName>
        <fullName evidence="1">DUF3854 domain-containing protein</fullName>
    </recommendedName>
</protein>
<dbReference type="OrthoDB" id="288091at2"/>
<dbReference type="RefSeq" id="WP_151968823.1">
    <property type="nucleotide sequence ID" value="NZ_AP019860.1"/>
</dbReference>
<evidence type="ECO:0000313" key="3">
    <source>
        <dbReference type="Proteomes" id="UP000326354"/>
    </source>
</evidence>
<dbReference type="KEGG" id="uam:UABAM_03047"/>
<reference evidence="2 3" key="1">
    <citation type="submission" date="2019-08" db="EMBL/GenBank/DDBJ databases">
        <title>Complete genome sequence of Candidatus Uab amorphum.</title>
        <authorList>
            <person name="Shiratori T."/>
            <person name="Suzuki S."/>
            <person name="Kakizawa Y."/>
            <person name="Ishida K."/>
        </authorList>
    </citation>
    <scope>NUCLEOTIDE SEQUENCE [LARGE SCALE GENOMIC DNA]</scope>
    <source>
        <strain evidence="2 3">SRT547</strain>
    </source>
</reference>
<feature type="domain" description="DUF3854" evidence="1">
    <location>
        <begin position="107"/>
        <end position="209"/>
    </location>
</feature>
<proteinExistence type="predicted"/>
<keyword evidence="3" id="KW-1185">Reference proteome</keyword>
<dbReference type="InterPro" id="IPR024385">
    <property type="entry name" value="DUF3854"/>
</dbReference>